<dbReference type="Gene3D" id="6.10.140.1020">
    <property type="match status" value="1"/>
</dbReference>
<evidence type="ECO:0000256" key="1">
    <source>
        <dbReference type="SAM" id="MobiDB-lite"/>
    </source>
</evidence>
<accession>A0A9P7XY12</accession>
<dbReference type="GO" id="GO:0006310">
    <property type="term" value="P:DNA recombination"/>
    <property type="evidence" value="ECO:0007669"/>
    <property type="project" value="TreeGrafter"/>
</dbReference>
<sequence>MSSQDRPSVQDPGPSTSPTESDLVPVMDSITTSPDDSSMPRQAVSTGHLQPRPAVETQDTNSLRTAPATPPNCSISETQNRSSPNQSVKLTTTTTGPPSSDTAYGRLIQIQTLQARVTELQSSIRKGQQILKQQQKNEAPIEELTAKWKKASQEGAQVLLGKYTEQQSAFGGWGDYDSNRSDDRMSMNRGFHGYGSQQLPWSYNTDMPMNGVSSLQELGPDGLQALEEYIGHQDVQQDLPTVEEAIRSRSRPEVTAMTHPPTKMTTMEKLLLGLGIDLDVIGYDPEQDTFIS</sequence>
<name>A0A9P7XY12_9FUNG</name>
<reference evidence="2" key="1">
    <citation type="submission" date="2021-06" db="EMBL/GenBank/DDBJ databases">
        <title>Genome Sequence of Mortierella hyaline Strain SCG-10, a Cold-Adapted, Nitrate-Reducing Fungus Isolated from Soil in Minnesota, USA.</title>
        <authorList>
            <person name="Aldossari N."/>
        </authorList>
    </citation>
    <scope>NUCLEOTIDE SEQUENCE</scope>
    <source>
        <strain evidence="2">SCG-10</strain>
    </source>
</reference>
<dbReference type="EMBL" id="JAHRHY010000006">
    <property type="protein sequence ID" value="KAG9068662.1"/>
    <property type="molecule type" value="Genomic_DNA"/>
</dbReference>
<keyword evidence="3" id="KW-1185">Reference proteome</keyword>
<dbReference type="Proteomes" id="UP000707451">
    <property type="component" value="Unassembled WGS sequence"/>
</dbReference>
<evidence type="ECO:0000313" key="2">
    <source>
        <dbReference type="EMBL" id="KAG9068662.1"/>
    </source>
</evidence>
<dbReference type="PANTHER" id="PTHR28527">
    <property type="entry name" value="MATING-TYPE SWITCHING PROTEIN SWI2-RELATED"/>
    <property type="match status" value="1"/>
</dbReference>
<feature type="region of interest" description="Disordered" evidence="1">
    <location>
        <begin position="1"/>
        <end position="103"/>
    </location>
</feature>
<evidence type="ECO:0000313" key="3">
    <source>
        <dbReference type="Proteomes" id="UP000707451"/>
    </source>
</evidence>
<feature type="compositionally biased region" description="Polar residues" evidence="1">
    <location>
        <begin position="71"/>
        <end position="102"/>
    </location>
</feature>
<proteinExistence type="predicted"/>
<dbReference type="PANTHER" id="PTHR28527:SF1">
    <property type="entry name" value="SWI5-DEPENDENT RECOMBINATION DNA REPAIR PROTEIN 1"/>
    <property type="match status" value="1"/>
</dbReference>
<dbReference type="OrthoDB" id="27934at2759"/>
<comment type="caution">
    <text evidence="2">The sequence shown here is derived from an EMBL/GenBank/DDBJ whole genome shotgun (WGS) entry which is preliminary data.</text>
</comment>
<gene>
    <name evidence="2" type="ORF">KI688_010939</name>
</gene>
<feature type="compositionally biased region" description="Polar residues" evidence="1">
    <location>
        <begin position="1"/>
        <end position="20"/>
    </location>
</feature>
<dbReference type="AlphaFoldDB" id="A0A9P7XY12"/>
<feature type="compositionally biased region" description="Polar residues" evidence="1">
    <location>
        <begin position="29"/>
        <end position="48"/>
    </location>
</feature>
<organism evidence="2 3">
    <name type="scientific">Linnemannia hyalina</name>
    <dbReference type="NCBI Taxonomy" id="64524"/>
    <lineage>
        <taxon>Eukaryota</taxon>
        <taxon>Fungi</taxon>
        <taxon>Fungi incertae sedis</taxon>
        <taxon>Mucoromycota</taxon>
        <taxon>Mortierellomycotina</taxon>
        <taxon>Mortierellomycetes</taxon>
        <taxon>Mortierellales</taxon>
        <taxon>Mortierellaceae</taxon>
        <taxon>Linnemannia</taxon>
    </lineage>
</organism>
<protein>
    <submittedName>
        <fullName evidence="2">Uncharacterized protein</fullName>
    </submittedName>
</protein>